<reference evidence="2 3" key="1">
    <citation type="journal article" date="2009" name="Appl. Environ. Microbiol.">
        <title>Three genomes from the phylum Acidobacteria provide insight into the lifestyles of these microorganisms in soils.</title>
        <authorList>
            <person name="Ward N.L."/>
            <person name="Challacombe J.F."/>
            <person name="Janssen P.H."/>
            <person name="Henrissat B."/>
            <person name="Coutinho P.M."/>
            <person name="Wu M."/>
            <person name="Xie G."/>
            <person name="Haft D.H."/>
            <person name="Sait M."/>
            <person name="Badger J."/>
            <person name="Barabote R.D."/>
            <person name="Bradley B."/>
            <person name="Brettin T.S."/>
            <person name="Brinkac L.M."/>
            <person name="Bruce D."/>
            <person name="Creasy T."/>
            <person name="Daugherty S.C."/>
            <person name="Davidsen T.M."/>
            <person name="DeBoy R.T."/>
            <person name="Detter J.C."/>
            <person name="Dodson R.J."/>
            <person name="Durkin A.S."/>
            <person name="Ganapathy A."/>
            <person name="Gwinn-Giglio M."/>
            <person name="Han C.S."/>
            <person name="Khouri H."/>
            <person name="Kiss H."/>
            <person name="Kothari S.P."/>
            <person name="Madupu R."/>
            <person name="Nelson K.E."/>
            <person name="Nelson W.C."/>
            <person name="Paulsen I."/>
            <person name="Penn K."/>
            <person name="Ren Q."/>
            <person name="Rosovitz M.J."/>
            <person name="Selengut J.D."/>
            <person name="Shrivastava S."/>
            <person name="Sullivan S.A."/>
            <person name="Tapia R."/>
            <person name="Thompson L.S."/>
            <person name="Watkins K.L."/>
            <person name="Yang Q."/>
            <person name="Yu C."/>
            <person name="Zafar N."/>
            <person name="Zhou L."/>
            <person name="Kuske C.R."/>
        </authorList>
    </citation>
    <scope>NUCLEOTIDE SEQUENCE [LARGE SCALE GENOMIC DNA]</scope>
    <source>
        <strain evidence="3">ATCC 51196 / DSM 11244 / BCRC 80197 / JCM 7670 / NBRC 15755 / NCIMB 13165 / 161</strain>
    </source>
</reference>
<keyword evidence="1" id="KW-0472">Membrane</keyword>
<keyword evidence="1" id="KW-0812">Transmembrane</keyword>
<dbReference type="Proteomes" id="UP000002207">
    <property type="component" value="Chromosome"/>
</dbReference>
<dbReference type="HOGENOM" id="CLU_3021296_0_0_0"/>
<gene>
    <name evidence="2" type="ordered locus">ACP_2472</name>
</gene>
<protein>
    <submittedName>
        <fullName evidence="2">Uncharacterized protein</fullName>
    </submittedName>
</protein>
<evidence type="ECO:0000313" key="2">
    <source>
        <dbReference type="EMBL" id="ACO34045.1"/>
    </source>
</evidence>
<name>C1F1G4_ACIC5</name>
<sequence>MALTRHILLRNGAFALVGTAVIPAFLTRTLHAQTAAARAWQGAGGGVSARRGPSR</sequence>
<dbReference type="KEGG" id="aca:ACP_2472"/>
<dbReference type="STRING" id="240015.ACP_2472"/>
<keyword evidence="1" id="KW-1133">Transmembrane helix</keyword>
<evidence type="ECO:0000256" key="1">
    <source>
        <dbReference type="SAM" id="Phobius"/>
    </source>
</evidence>
<feature type="transmembrane region" description="Helical" evidence="1">
    <location>
        <begin position="7"/>
        <end position="26"/>
    </location>
</feature>
<proteinExistence type="predicted"/>
<dbReference type="InParanoid" id="C1F1G4"/>
<organism evidence="2 3">
    <name type="scientific">Acidobacterium capsulatum (strain ATCC 51196 / DSM 11244 / BCRC 80197 / JCM 7670 / NBRC 15755 / NCIMB 13165 / 161)</name>
    <dbReference type="NCBI Taxonomy" id="240015"/>
    <lineage>
        <taxon>Bacteria</taxon>
        <taxon>Pseudomonadati</taxon>
        <taxon>Acidobacteriota</taxon>
        <taxon>Terriglobia</taxon>
        <taxon>Terriglobales</taxon>
        <taxon>Acidobacteriaceae</taxon>
        <taxon>Acidobacterium</taxon>
    </lineage>
</organism>
<dbReference type="AlphaFoldDB" id="C1F1G4"/>
<keyword evidence="3" id="KW-1185">Reference proteome</keyword>
<evidence type="ECO:0000313" key="3">
    <source>
        <dbReference type="Proteomes" id="UP000002207"/>
    </source>
</evidence>
<accession>C1F1G4</accession>
<dbReference type="EMBL" id="CP001472">
    <property type="protein sequence ID" value="ACO34045.1"/>
    <property type="molecule type" value="Genomic_DNA"/>
</dbReference>